<keyword evidence="17" id="KW-1185">Reference proteome</keyword>
<dbReference type="InterPro" id="IPR045874">
    <property type="entry name" value="LRK10/LRL21-25-like"/>
</dbReference>
<dbReference type="FunFam" id="2.60.120.430:FF:000003">
    <property type="entry name" value="FERONIA receptor-like kinase"/>
    <property type="match status" value="1"/>
</dbReference>
<evidence type="ECO:0000313" key="16">
    <source>
        <dbReference type="EnsemblPlants" id="Bo4g142220.1"/>
    </source>
</evidence>
<evidence type="ECO:0000256" key="2">
    <source>
        <dbReference type="ARBA" id="ARBA00022527"/>
    </source>
</evidence>
<accession>A0A0D3C0H6</accession>
<evidence type="ECO:0000256" key="12">
    <source>
        <dbReference type="SAM" id="MobiDB-lite"/>
    </source>
</evidence>
<reference evidence="16 17" key="1">
    <citation type="journal article" date="2014" name="Genome Biol.">
        <title>Transcriptome and methylome profiling reveals relics of genome dominance in the mesopolyploid Brassica oleracea.</title>
        <authorList>
            <person name="Parkin I.A."/>
            <person name="Koh C."/>
            <person name="Tang H."/>
            <person name="Robinson S.J."/>
            <person name="Kagale S."/>
            <person name="Clarke W.E."/>
            <person name="Town C.D."/>
            <person name="Nixon J."/>
            <person name="Krishnakumar V."/>
            <person name="Bidwell S.L."/>
            <person name="Denoeud F."/>
            <person name="Belcram H."/>
            <person name="Links M.G."/>
            <person name="Just J."/>
            <person name="Clarke C."/>
            <person name="Bender T."/>
            <person name="Huebert T."/>
            <person name="Mason A.S."/>
            <person name="Pires J.C."/>
            <person name="Barker G."/>
            <person name="Moore J."/>
            <person name="Walley P.G."/>
            <person name="Manoli S."/>
            <person name="Batley J."/>
            <person name="Edwards D."/>
            <person name="Nelson M.N."/>
            <person name="Wang X."/>
            <person name="Paterson A.H."/>
            <person name="King G."/>
            <person name="Bancroft I."/>
            <person name="Chalhoub B."/>
            <person name="Sharpe A.G."/>
        </authorList>
    </citation>
    <scope>NUCLEOTIDE SEQUENCE</scope>
    <source>
        <strain evidence="16 17">cv. TO1000</strain>
    </source>
</reference>
<dbReference type="EnsemblPlants" id="Bo4g142220.1">
    <property type="protein sequence ID" value="Bo4g142220.1"/>
    <property type="gene ID" value="Bo4g142220"/>
</dbReference>
<dbReference type="AlphaFoldDB" id="A0A0D3C0H6"/>
<evidence type="ECO:0000259" key="15">
    <source>
        <dbReference type="PROSITE" id="PS50011"/>
    </source>
</evidence>
<evidence type="ECO:0000256" key="9">
    <source>
        <dbReference type="ARBA" id="ARBA00022989"/>
    </source>
</evidence>
<evidence type="ECO:0000256" key="14">
    <source>
        <dbReference type="SAM" id="SignalP"/>
    </source>
</evidence>
<evidence type="ECO:0000256" key="8">
    <source>
        <dbReference type="ARBA" id="ARBA00022840"/>
    </source>
</evidence>
<feature type="transmembrane region" description="Helical" evidence="13">
    <location>
        <begin position="405"/>
        <end position="430"/>
    </location>
</feature>
<evidence type="ECO:0000256" key="6">
    <source>
        <dbReference type="ARBA" id="ARBA00022741"/>
    </source>
</evidence>
<dbReference type="InterPro" id="IPR000719">
    <property type="entry name" value="Prot_kinase_dom"/>
</dbReference>
<proteinExistence type="predicted"/>
<dbReference type="SMART" id="SM00220">
    <property type="entry name" value="S_TKc"/>
    <property type="match status" value="1"/>
</dbReference>
<evidence type="ECO:0000256" key="3">
    <source>
        <dbReference type="ARBA" id="ARBA00022679"/>
    </source>
</evidence>
<evidence type="ECO:0000256" key="5">
    <source>
        <dbReference type="ARBA" id="ARBA00022729"/>
    </source>
</evidence>
<dbReference type="InterPro" id="IPR024788">
    <property type="entry name" value="Malectin-like_Carb-bd_dom"/>
</dbReference>
<evidence type="ECO:0000256" key="7">
    <source>
        <dbReference type="ARBA" id="ARBA00022777"/>
    </source>
</evidence>
<feature type="domain" description="Protein kinase" evidence="15">
    <location>
        <begin position="465"/>
        <end position="742"/>
    </location>
</feature>
<dbReference type="Pfam" id="PF07714">
    <property type="entry name" value="PK_Tyr_Ser-Thr"/>
    <property type="match status" value="1"/>
</dbReference>
<dbReference type="SUPFAM" id="SSF56112">
    <property type="entry name" value="Protein kinase-like (PK-like)"/>
    <property type="match status" value="1"/>
</dbReference>
<keyword evidence="4 13" id="KW-0812">Transmembrane</keyword>
<dbReference type="Gene3D" id="2.60.120.430">
    <property type="entry name" value="Galactose-binding lectin"/>
    <property type="match status" value="2"/>
</dbReference>
<keyword evidence="6" id="KW-0547">Nucleotide-binding</keyword>
<feature type="chain" id="PRO_5012045581" description="Protein kinase domain-containing protein" evidence="14">
    <location>
        <begin position="16"/>
        <end position="789"/>
    </location>
</feature>
<dbReference type="Gramene" id="Bo4g142220.1">
    <property type="protein sequence ID" value="Bo4g142220.1"/>
    <property type="gene ID" value="Bo4g142220"/>
</dbReference>
<dbReference type="HOGENOM" id="CLU_000288_42_5_1"/>
<dbReference type="Gene3D" id="1.10.510.10">
    <property type="entry name" value="Transferase(Phosphotransferase) domain 1"/>
    <property type="match status" value="1"/>
</dbReference>
<reference evidence="16" key="2">
    <citation type="submission" date="2015-03" db="UniProtKB">
        <authorList>
            <consortium name="EnsemblPlants"/>
        </authorList>
    </citation>
    <scope>IDENTIFICATION</scope>
</reference>
<evidence type="ECO:0000256" key="13">
    <source>
        <dbReference type="SAM" id="Phobius"/>
    </source>
</evidence>
<dbReference type="InterPro" id="IPR008271">
    <property type="entry name" value="Ser/Thr_kinase_AS"/>
</dbReference>
<keyword evidence="7" id="KW-0418">Kinase</keyword>
<dbReference type="FunFam" id="1.10.510.10:FF:000590">
    <property type="entry name" value="PR5-like receptor kinase"/>
    <property type="match status" value="1"/>
</dbReference>
<dbReference type="InterPro" id="IPR001245">
    <property type="entry name" value="Ser-Thr/Tyr_kinase_cat_dom"/>
</dbReference>
<comment type="subcellular location">
    <subcellularLocation>
        <location evidence="1">Membrane</location>
        <topology evidence="1">Single-pass type I membrane protein</topology>
    </subcellularLocation>
</comment>
<dbReference type="GO" id="GO:0004674">
    <property type="term" value="F:protein serine/threonine kinase activity"/>
    <property type="evidence" value="ECO:0007669"/>
    <property type="project" value="UniProtKB-KW"/>
</dbReference>
<feature type="compositionally biased region" description="Polar residues" evidence="12">
    <location>
        <begin position="780"/>
        <end position="789"/>
    </location>
</feature>
<evidence type="ECO:0000256" key="11">
    <source>
        <dbReference type="ARBA" id="ARBA00023180"/>
    </source>
</evidence>
<dbReference type="GO" id="GO:0016020">
    <property type="term" value="C:membrane"/>
    <property type="evidence" value="ECO:0007669"/>
    <property type="project" value="UniProtKB-SubCell"/>
</dbReference>
<evidence type="ECO:0000256" key="4">
    <source>
        <dbReference type="ARBA" id="ARBA00022692"/>
    </source>
</evidence>
<dbReference type="OMA" id="WILGDEV"/>
<dbReference type="Pfam" id="PF12819">
    <property type="entry name" value="Malectin_like"/>
    <property type="match status" value="1"/>
</dbReference>
<protein>
    <recommendedName>
        <fullName evidence="15">Protein kinase domain-containing protein</fullName>
    </recommendedName>
</protein>
<keyword evidence="10 13" id="KW-0472">Membrane</keyword>
<organism evidence="16 17">
    <name type="scientific">Brassica oleracea var. oleracea</name>
    <dbReference type="NCBI Taxonomy" id="109376"/>
    <lineage>
        <taxon>Eukaryota</taxon>
        <taxon>Viridiplantae</taxon>
        <taxon>Streptophyta</taxon>
        <taxon>Embryophyta</taxon>
        <taxon>Tracheophyta</taxon>
        <taxon>Spermatophyta</taxon>
        <taxon>Magnoliopsida</taxon>
        <taxon>eudicotyledons</taxon>
        <taxon>Gunneridae</taxon>
        <taxon>Pentapetalae</taxon>
        <taxon>rosids</taxon>
        <taxon>malvids</taxon>
        <taxon>Brassicales</taxon>
        <taxon>Brassicaceae</taxon>
        <taxon>Brassiceae</taxon>
        <taxon>Brassica</taxon>
    </lineage>
</organism>
<keyword evidence="5 14" id="KW-0732">Signal</keyword>
<keyword evidence="9 13" id="KW-1133">Transmembrane helix</keyword>
<dbReference type="GO" id="GO:0005524">
    <property type="term" value="F:ATP binding"/>
    <property type="evidence" value="ECO:0007669"/>
    <property type="project" value="UniProtKB-KW"/>
</dbReference>
<evidence type="ECO:0000313" key="17">
    <source>
        <dbReference type="Proteomes" id="UP000032141"/>
    </source>
</evidence>
<dbReference type="Proteomes" id="UP000032141">
    <property type="component" value="Chromosome C4"/>
</dbReference>
<keyword evidence="3" id="KW-0808">Transferase</keyword>
<dbReference type="Gene3D" id="3.30.200.20">
    <property type="entry name" value="Phosphorylase Kinase, domain 1"/>
    <property type="match status" value="1"/>
</dbReference>
<dbReference type="FunFam" id="2.60.120.430:FF:000007">
    <property type="entry name" value="FERONIA receptor-like kinase"/>
    <property type="match status" value="1"/>
</dbReference>
<dbReference type="PANTHER" id="PTHR27009">
    <property type="entry name" value="RUST RESISTANCE KINASE LR10-RELATED"/>
    <property type="match status" value="1"/>
</dbReference>
<dbReference type="STRING" id="109376.A0A0D3C0H6"/>
<feature type="region of interest" description="Disordered" evidence="12">
    <location>
        <begin position="769"/>
        <end position="789"/>
    </location>
</feature>
<dbReference type="PROSITE" id="PS00108">
    <property type="entry name" value="PROTEIN_KINASE_ST"/>
    <property type="match status" value="1"/>
</dbReference>
<name>A0A0D3C0H6_BRAOL</name>
<keyword evidence="2" id="KW-0723">Serine/threonine-protein kinase</keyword>
<dbReference type="eggNOG" id="KOG1187">
    <property type="taxonomic scope" value="Eukaryota"/>
</dbReference>
<keyword evidence="8" id="KW-0067">ATP-binding</keyword>
<sequence length="789" mass="87586">MIFNVLFGLSILVSATLRGEGATAAYDPTDVFLINCGATSDTNDTSGRTWTTEYGKLVRSNLDNLSFAANASYQDVEASQVPFTEARIFRSEFTYKFQVSPGWKFLRLYFYPTRYGSDFSSNSFFFSVTVDGLTLLKNFNADLTVRTLKPESKYLVKEFIVTAYKTLRLTFTPSPDSLAFVNGVEIVSIPDGFYTKGGFDDKITNVGSSIDFVECSDDDFLLGEDSGIIPVVPGGKINYTEKTPAYVAPDDVYKTSRTMGNVINRRLNQNFSMTWLFTVDAGFLYLVRLHFCETLAEVHGPGQRVFTIFIRNQIAKLEMDVVEMSGGSRIPMYLDFSVYVGSESGLRPDLRLDLHPYTENAPKYYDAILNGVEILKLINDDGIVGPNPKLVMSGGESHVTGHKRVVTITLIAVGSATGLVSIIVLLILLVQRQIKRKKYRQNNSVAMFKVLLKHYTYAEVKKITKSFSHMIGKGGFGTVYGGNLCNGRKVAVNVLKDSTGNGEDFINEVASMSQTSHINIVSLLGFCYGGSKRAIVYEFLENGSLDQFISRKKPLTLDVTTLYGIALGVARGLEYLHYGCKSRIVHFDIKPQNILLDGNLCPKVSDFGLAKLCEKRESIVSLIDTRGTIGYIAPEVFSRMYGGISYKSDVYSYGMLVIEMLGARSKEIVETADSNATSAYFPDWIYNDLENGQQTWILGDEVTMEENEIAKKMILVSLWCIQPCPMERPPMNRVVEMLEGSLDSLEIPPKPSMHISRGLVTDQSSSLPLFSHGEEEAGGNTETFDSINI</sequence>
<dbReference type="InterPro" id="IPR011009">
    <property type="entry name" value="Kinase-like_dom_sf"/>
</dbReference>
<keyword evidence="11" id="KW-0325">Glycoprotein</keyword>
<evidence type="ECO:0000256" key="10">
    <source>
        <dbReference type="ARBA" id="ARBA00023136"/>
    </source>
</evidence>
<feature type="signal peptide" evidence="14">
    <location>
        <begin position="1"/>
        <end position="15"/>
    </location>
</feature>
<dbReference type="PROSITE" id="PS50011">
    <property type="entry name" value="PROTEIN_KINASE_DOM"/>
    <property type="match status" value="1"/>
</dbReference>
<evidence type="ECO:0000256" key="1">
    <source>
        <dbReference type="ARBA" id="ARBA00004479"/>
    </source>
</evidence>